<evidence type="ECO:0000313" key="1">
    <source>
        <dbReference type="EMBL" id="CAL4123988.1"/>
    </source>
</evidence>
<feature type="non-terminal residue" evidence="1">
    <location>
        <position position="1"/>
    </location>
</feature>
<name>A0AAV2RGC1_MEGNR</name>
<sequence length="399" mass="44221">RGITVTMATAYFIVTVLTTLVGPGLGHDGDLRVREQHLGDTANDFVDVLKSLGFATRNSKYYQTTKCIVKCGWCQKKGTCPYTHSIGCARGCDCCLPQCEALSPPGFWYPISNYGPSCPAGSKPTWIRVYGYICCQDRSEGCLFGDTIYLNGASIEGSCMDLQCVNGSWKFTDTIDHACGHCSIEGGPQITTYVPNSNNPEDLYARYSYSGDGEYILTQPGLYGALFGVNVNFTACDYYGNYTCITGLTYYEPGIYITLENTTPLEAIKVYVNYEERTIDDYSVSIFFGTDGAVLVFKSFGIESLPGDHPLDCINIVGTKGLSVNYCQNEDYYDSVWVWSLPSLKSEPTAEFYQTSGQLYGLCDQYTISGDKLPYYTMRNGTQYYGIPALFADTWQVYK</sequence>
<gene>
    <name evidence="1" type="ORF">MNOR_LOCUS24173</name>
</gene>
<evidence type="ECO:0000313" key="2">
    <source>
        <dbReference type="Proteomes" id="UP001497623"/>
    </source>
</evidence>
<accession>A0AAV2RGC1</accession>
<keyword evidence="2" id="KW-1185">Reference proteome</keyword>
<proteinExistence type="predicted"/>
<comment type="caution">
    <text evidence="1">The sequence shown here is derived from an EMBL/GenBank/DDBJ whole genome shotgun (WGS) entry which is preliminary data.</text>
</comment>
<dbReference type="Proteomes" id="UP001497623">
    <property type="component" value="Unassembled WGS sequence"/>
</dbReference>
<dbReference type="EMBL" id="CAXKWB010021953">
    <property type="protein sequence ID" value="CAL4123988.1"/>
    <property type="molecule type" value="Genomic_DNA"/>
</dbReference>
<dbReference type="AlphaFoldDB" id="A0AAV2RGC1"/>
<protein>
    <submittedName>
        <fullName evidence="1">Uncharacterized protein</fullName>
    </submittedName>
</protein>
<reference evidence="1 2" key="1">
    <citation type="submission" date="2024-05" db="EMBL/GenBank/DDBJ databases">
        <authorList>
            <person name="Wallberg A."/>
        </authorList>
    </citation>
    <scope>NUCLEOTIDE SEQUENCE [LARGE SCALE GENOMIC DNA]</scope>
</reference>
<organism evidence="1 2">
    <name type="scientific">Meganyctiphanes norvegica</name>
    <name type="common">Northern krill</name>
    <name type="synonym">Thysanopoda norvegica</name>
    <dbReference type="NCBI Taxonomy" id="48144"/>
    <lineage>
        <taxon>Eukaryota</taxon>
        <taxon>Metazoa</taxon>
        <taxon>Ecdysozoa</taxon>
        <taxon>Arthropoda</taxon>
        <taxon>Crustacea</taxon>
        <taxon>Multicrustacea</taxon>
        <taxon>Malacostraca</taxon>
        <taxon>Eumalacostraca</taxon>
        <taxon>Eucarida</taxon>
        <taxon>Euphausiacea</taxon>
        <taxon>Euphausiidae</taxon>
        <taxon>Meganyctiphanes</taxon>
    </lineage>
</organism>